<evidence type="ECO:0000313" key="3">
    <source>
        <dbReference type="Proteomes" id="UP000663845"/>
    </source>
</evidence>
<sequence>MVVSGRLGREIVPLIQKVRQVISIYVYCMDEKGNKEWSRKFAKVKAVVVDLDKLVNRIKADHRIQKNVEESWSLNFFTAGKSLGGVNGKFVYLQVLIDCLLRLKSTQTDKKELIQICKDAYKGSTKSEISLSLEQISKQSAKAASALNQEREELQQEQEEIQQEQKELKQKQEELQREQEELHQEQEEIQQELRRWTKKTSSTQISVQRIQELQKKAVKCNEKIDTFNEKKYQFERKRIRYEQKGYQYERKRIRFEQKRNRFVEQNVKIKEAMEALLAEDALLKEARAEANAEVQVLLAALLAVFINR</sequence>
<reference evidence="2" key="1">
    <citation type="submission" date="2021-02" db="EMBL/GenBank/DDBJ databases">
        <authorList>
            <person name="Nowell W R."/>
        </authorList>
    </citation>
    <scope>NUCLEOTIDE SEQUENCE</scope>
</reference>
<proteinExistence type="predicted"/>
<feature type="region of interest" description="Disordered" evidence="1">
    <location>
        <begin position="147"/>
        <end position="183"/>
    </location>
</feature>
<dbReference type="EMBL" id="CAJNOG010001621">
    <property type="protein sequence ID" value="CAF1459124.1"/>
    <property type="molecule type" value="Genomic_DNA"/>
</dbReference>
<accession>A0A815Q6T4</accession>
<evidence type="ECO:0000256" key="1">
    <source>
        <dbReference type="SAM" id="MobiDB-lite"/>
    </source>
</evidence>
<protein>
    <submittedName>
        <fullName evidence="2">Uncharacterized protein</fullName>
    </submittedName>
</protein>
<feature type="compositionally biased region" description="Basic and acidic residues" evidence="1">
    <location>
        <begin position="163"/>
        <end position="183"/>
    </location>
</feature>
<name>A0A815Q6T4_9BILA</name>
<organism evidence="2 3">
    <name type="scientific">Adineta steineri</name>
    <dbReference type="NCBI Taxonomy" id="433720"/>
    <lineage>
        <taxon>Eukaryota</taxon>
        <taxon>Metazoa</taxon>
        <taxon>Spiralia</taxon>
        <taxon>Gnathifera</taxon>
        <taxon>Rotifera</taxon>
        <taxon>Eurotatoria</taxon>
        <taxon>Bdelloidea</taxon>
        <taxon>Adinetida</taxon>
        <taxon>Adinetidae</taxon>
        <taxon>Adineta</taxon>
    </lineage>
</organism>
<dbReference type="Proteomes" id="UP000663845">
    <property type="component" value="Unassembled WGS sequence"/>
</dbReference>
<dbReference type="AlphaFoldDB" id="A0A815Q6T4"/>
<evidence type="ECO:0000313" key="2">
    <source>
        <dbReference type="EMBL" id="CAF1459124.1"/>
    </source>
</evidence>
<comment type="caution">
    <text evidence="2">The sequence shown here is derived from an EMBL/GenBank/DDBJ whole genome shotgun (WGS) entry which is preliminary data.</text>
</comment>
<gene>
    <name evidence="2" type="ORF">JYZ213_LOCUS41147</name>
</gene>